<evidence type="ECO:0000313" key="3">
    <source>
        <dbReference type="EMBL" id="KAJ8496074.1"/>
    </source>
</evidence>
<organism evidence="3 4">
    <name type="scientific">Trametes cubensis</name>
    <dbReference type="NCBI Taxonomy" id="1111947"/>
    <lineage>
        <taxon>Eukaryota</taxon>
        <taxon>Fungi</taxon>
        <taxon>Dikarya</taxon>
        <taxon>Basidiomycota</taxon>
        <taxon>Agaricomycotina</taxon>
        <taxon>Agaricomycetes</taxon>
        <taxon>Polyporales</taxon>
        <taxon>Polyporaceae</taxon>
        <taxon>Trametes</taxon>
    </lineage>
</organism>
<sequence>MAVPNFPIDEAYLIGSWLESFFWGLYTLLFAMSMRTIYKKRKEGINKFTTFCLVLLYMLATGHMSLGLTRLIQGFIIYRDTIDTITYFSSVWIRVNMAKDYLYIATMFTGDLVVVWRLYVVWGKNVWYAILPFMMCVSEFVVGYGAVSQWLLPHPDGPEMSPASSQPAFGERRAVVQTSSASKGGGQLTVFASNVVRYVSMRTQRVMGVESGGRYNRVIILLVESGALISATKLTEFVLYNIAPGDGVGGPECHGIVPTMIIYAVNHGYTQRDDYYTGHGTTLAFATRTEPTGHTNTSLSAVVFAPSDLDMASKNVAAEKGRAEKLSLKPSSSSSLGYEQV</sequence>
<keyword evidence="4" id="KW-1185">Reference proteome</keyword>
<evidence type="ECO:0000313" key="4">
    <source>
        <dbReference type="Proteomes" id="UP001215151"/>
    </source>
</evidence>
<evidence type="ECO:0000256" key="1">
    <source>
        <dbReference type="SAM" id="MobiDB-lite"/>
    </source>
</evidence>
<feature type="transmembrane region" description="Helical" evidence="2">
    <location>
        <begin position="20"/>
        <end position="38"/>
    </location>
</feature>
<protein>
    <submittedName>
        <fullName evidence="3">Uncharacterized protein</fullName>
    </submittedName>
</protein>
<dbReference type="AlphaFoldDB" id="A0AAD7U3Z8"/>
<comment type="caution">
    <text evidence="3">The sequence shown here is derived from an EMBL/GenBank/DDBJ whole genome shotgun (WGS) entry which is preliminary data.</text>
</comment>
<proteinExistence type="predicted"/>
<evidence type="ECO:0000256" key="2">
    <source>
        <dbReference type="SAM" id="Phobius"/>
    </source>
</evidence>
<keyword evidence="2" id="KW-1133">Transmembrane helix</keyword>
<accession>A0AAD7U3Z8</accession>
<feature type="transmembrane region" description="Helical" evidence="2">
    <location>
        <begin position="101"/>
        <end position="119"/>
    </location>
</feature>
<feature type="region of interest" description="Disordered" evidence="1">
    <location>
        <begin position="322"/>
        <end position="341"/>
    </location>
</feature>
<keyword evidence="2" id="KW-0472">Membrane</keyword>
<reference evidence="3" key="1">
    <citation type="submission" date="2022-11" db="EMBL/GenBank/DDBJ databases">
        <title>Genome Sequence of Cubamyces cubensis.</title>
        <authorList>
            <person name="Buettner E."/>
        </authorList>
    </citation>
    <scope>NUCLEOTIDE SEQUENCE</scope>
    <source>
        <strain evidence="3">MPL-01</strain>
    </source>
</reference>
<dbReference type="EMBL" id="JAPEVG010000018">
    <property type="protein sequence ID" value="KAJ8496074.1"/>
    <property type="molecule type" value="Genomic_DNA"/>
</dbReference>
<feature type="compositionally biased region" description="Low complexity" evidence="1">
    <location>
        <begin position="328"/>
        <end position="341"/>
    </location>
</feature>
<feature type="transmembrane region" description="Helical" evidence="2">
    <location>
        <begin position="126"/>
        <end position="152"/>
    </location>
</feature>
<feature type="transmembrane region" description="Helical" evidence="2">
    <location>
        <begin position="50"/>
        <end position="72"/>
    </location>
</feature>
<keyword evidence="2" id="KW-0812">Transmembrane</keyword>
<name>A0AAD7U3Z8_9APHY</name>
<gene>
    <name evidence="3" type="ORF">ONZ51_g1344</name>
</gene>
<dbReference type="Proteomes" id="UP001215151">
    <property type="component" value="Unassembled WGS sequence"/>
</dbReference>